<feature type="region of interest" description="Disordered" evidence="1">
    <location>
        <begin position="63"/>
        <end position="87"/>
    </location>
</feature>
<proteinExistence type="predicted"/>
<dbReference type="EMBL" id="QORK01000044">
    <property type="protein sequence ID" value="TFF75952.1"/>
    <property type="molecule type" value="Genomic_DNA"/>
</dbReference>
<dbReference type="Proteomes" id="UP000297720">
    <property type="component" value="Unassembled WGS sequence"/>
</dbReference>
<organism evidence="3 5">
    <name type="scientific">Aeromonas taiwanensis</name>
    <dbReference type="NCBI Taxonomy" id="633417"/>
    <lineage>
        <taxon>Bacteria</taxon>
        <taxon>Pseudomonadati</taxon>
        <taxon>Pseudomonadota</taxon>
        <taxon>Gammaproteobacteria</taxon>
        <taxon>Aeromonadales</taxon>
        <taxon>Aeromonadaceae</taxon>
        <taxon>Aeromonas</taxon>
    </lineage>
</organism>
<accession>A0A5F0K704</accession>
<dbReference type="EMBL" id="QORL01000044">
    <property type="protein sequence ID" value="TFF72505.1"/>
    <property type="molecule type" value="Genomic_DNA"/>
</dbReference>
<evidence type="ECO:0000313" key="3">
    <source>
        <dbReference type="EMBL" id="TFF75952.1"/>
    </source>
</evidence>
<evidence type="ECO:0000313" key="4">
    <source>
        <dbReference type="Proteomes" id="UP000297720"/>
    </source>
</evidence>
<keyword evidence="4" id="KW-1185">Reference proteome</keyword>
<sequence length="121" mass="13438">MLLAAFSLSQADRAAVQAMASMALWCIQSPLNLQEEGFTGRLKICNQLLQGIDEQEITHDLVDQGGAATRKETISPPPVSVDLSTSKSDRHQDFIQIPRISCVFTQQERSAFDRLLLIRPL</sequence>
<evidence type="ECO:0000256" key="1">
    <source>
        <dbReference type="SAM" id="MobiDB-lite"/>
    </source>
</evidence>
<comment type="caution">
    <text evidence="3">The sequence shown here is derived from an EMBL/GenBank/DDBJ whole genome shotgun (WGS) entry which is preliminary data.</text>
</comment>
<protein>
    <submittedName>
        <fullName evidence="3">Uncharacterized protein</fullName>
    </submittedName>
</protein>
<dbReference type="AlphaFoldDB" id="A0A5F0K704"/>
<name>A0A5F0K704_9GAMM</name>
<evidence type="ECO:0000313" key="5">
    <source>
        <dbReference type="Proteomes" id="UP000297914"/>
    </source>
</evidence>
<evidence type="ECO:0000313" key="2">
    <source>
        <dbReference type="EMBL" id="TFF72505.1"/>
    </source>
</evidence>
<reference evidence="3 5" key="1">
    <citation type="submission" date="2018-06" db="EMBL/GenBank/DDBJ databases">
        <title>Occurrence of a novel blaKPC-2- and qnrS2- harbouring IncP6 plasmid from Aeromonas taiwanensis isolates recovered from the river sediments.</title>
        <authorList>
            <person name="Zheng B."/>
            <person name="Yu X."/>
            <person name="Xiao Y."/>
        </authorList>
    </citation>
    <scope>NUCLEOTIDE SEQUENCE [LARGE SCALE GENOMIC DNA]</scope>
    <source>
        <strain evidence="2 4">1713</strain>
        <strain evidence="3 5">198</strain>
    </source>
</reference>
<dbReference type="Proteomes" id="UP000297914">
    <property type="component" value="Unassembled WGS sequence"/>
</dbReference>
<gene>
    <name evidence="2" type="ORF">DRM93_17470</name>
    <name evidence="3" type="ORF">DRM94_17470</name>
</gene>